<keyword evidence="1" id="KW-0472">Membrane</keyword>
<feature type="transmembrane region" description="Helical" evidence="1">
    <location>
        <begin position="454"/>
        <end position="475"/>
    </location>
</feature>
<sequence length="613" mass="63444">MRRVGAFFSPLTTGKRLLLSAVLVALAGLGLVWPLLVQSGGDSAAPVDTASTITDFTARYRVEADGRVYATEALTVQLGPGRHGIFRFFPAEDPTDAHARRLPTVTAVSMDGQPVPVHYEWRNARTMYVARIGDSTRPVPAGPHRYEISYTFDGGLVPAPEAAGAFTAEAGAPDPAATASFYYDVVGFWAMPIRTATVTLQLPARTGVVRCAADTHAAIPCAITGAGTDRVTVRAASLPAQNPVTVRADVVAEPPRRALSLPWTIRFDKILGHSVAAVAVVALLTLLGGAGGWWWSRRAGEDAPGTPVLYAPPDGLGPAQTVYIVDETPGAHALVATVLHLAERQLVRLDGDDPKHWTITGIAEPAQWREVDEVTALVGHALGVDTAGAALAVDGGADAGEKLAAAGKELATGCRSWSRSEKLMRTAVAEWVGKITVVLCLVLAFLGFAGTAVWTMWGLPFAAFAIGGLGLLSVTAGSRRTRAGRDVWSRAAGFRRLLATRSAEDRFDYAARQDLFIAYIPYAVAFGVADAWAAKYRTATGVEPPTPAWYPVAVSGGVGSAPLYAAGGLAGFSAAVGAAIGAYNSARSSAAGGGGFSGGGGFGGGGGGGGGTW</sequence>
<feature type="domain" description="DUF2207" evidence="2">
    <location>
        <begin position="52"/>
        <end position="248"/>
    </location>
</feature>
<dbReference type="InterPro" id="IPR048389">
    <property type="entry name" value="YciQ-like_C"/>
</dbReference>
<proteinExistence type="predicted"/>
<dbReference type="Pfam" id="PF20990">
    <property type="entry name" value="DUF2207_C"/>
    <property type="match status" value="1"/>
</dbReference>
<reference evidence="4" key="1">
    <citation type="submission" date="2022-08" db="EMBL/GenBank/DDBJ databases">
        <title>Complete genome sequence of 14 non-tuberculosis mycobacteria type-strains.</title>
        <authorList>
            <person name="Igarashi Y."/>
            <person name="Osugi A."/>
            <person name="Mitarai S."/>
        </authorList>
    </citation>
    <scope>NUCLEOTIDE SEQUENCE</scope>
    <source>
        <strain evidence="4">DSM 45575</strain>
    </source>
</reference>
<dbReference type="InterPro" id="IPR018702">
    <property type="entry name" value="DUF2207"/>
</dbReference>
<keyword evidence="1" id="KW-0812">Transmembrane</keyword>
<evidence type="ECO:0000259" key="3">
    <source>
        <dbReference type="Pfam" id="PF20990"/>
    </source>
</evidence>
<name>A0ABY3U304_9MYCO</name>
<feature type="transmembrane region" description="Helical" evidence="1">
    <location>
        <begin position="270"/>
        <end position="295"/>
    </location>
</feature>
<dbReference type="Proteomes" id="UP001055200">
    <property type="component" value="Chromosome"/>
</dbReference>
<evidence type="ECO:0000259" key="2">
    <source>
        <dbReference type="Pfam" id="PF09972"/>
    </source>
</evidence>
<dbReference type="EMBL" id="CP092365">
    <property type="protein sequence ID" value="ULN52511.1"/>
    <property type="molecule type" value="Genomic_DNA"/>
</dbReference>
<feature type="transmembrane region" description="Helical" evidence="1">
    <location>
        <begin position="428"/>
        <end position="448"/>
    </location>
</feature>
<feature type="domain" description="Predicted membrane protein YciQ-like C-terminal" evidence="3">
    <location>
        <begin position="310"/>
        <end position="535"/>
    </location>
</feature>
<organism evidence="4 5">
    <name type="scientific">Mycolicibacillus parakoreensis</name>
    <dbReference type="NCBI Taxonomy" id="1069221"/>
    <lineage>
        <taxon>Bacteria</taxon>
        <taxon>Bacillati</taxon>
        <taxon>Actinomycetota</taxon>
        <taxon>Actinomycetes</taxon>
        <taxon>Mycobacteriales</taxon>
        <taxon>Mycobacteriaceae</taxon>
        <taxon>Mycolicibacillus</taxon>
    </lineage>
</organism>
<dbReference type="RefSeq" id="WP_240170783.1">
    <property type="nucleotide sequence ID" value="NZ_CP092365.1"/>
</dbReference>
<protein>
    <submittedName>
        <fullName evidence="4">DUF2207 domain-containing protein</fullName>
    </submittedName>
</protein>
<evidence type="ECO:0000313" key="5">
    <source>
        <dbReference type="Proteomes" id="UP001055200"/>
    </source>
</evidence>
<accession>A0ABY3U304</accession>
<dbReference type="Pfam" id="PF09972">
    <property type="entry name" value="DUF2207"/>
    <property type="match status" value="1"/>
</dbReference>
<keyword evidence="1" id="KW-1133">Transmembrane helix</keyword>
<evidence type="ECO:0000256" key="1">
    <source>
        <dbReference type="SAM" id="Phobius"/>
    </source>
</evidence>
<gene>
    <name evidence="4" type="ORF">MIU77_17000</name>
</gene>
<keyword evidence="5" id="KW-1185">Reference proteome</keyword>
<evidence type="ECO:0000313" key="4">
    <source>
        <dbReference type="EMBL" id="ULN52511.1"/>
    </source>
</evidence>